<sequence>MVTVLEVLSLAGNQITGLPTSLAGLVSLKKLNLSHNLIFHIPGCIYRMRSLVFLQLACNQLENIADQIQALVNLRILILEGNCIHTLPRALCFLTSLELLNVDFNDIQDVPTEMHLLTKLERVACHPLDKGLHILHNPLLKPIREILDGGLGALYNYLKSA</sequence>
<dbReference type="Pfam" id="PF13855">
    <property type="entry name" value="LRR_8"/>
    <property type="match status" value="2"/>
</dbReference>
<organism evidence="3 4">
    <name type="scientific">Scleropages formosus</name>
    <name type="common">Asian bonytongue</name>
    <name type="synonym">Osteoglossum formosum</name>
    <dbReference type="NCBI Taxonomy" id="113540"/>
    <lineage>
        <taxon>Eukaryota</taxon>
        <taxon>Metazoa</taxon>
        <taxon>Chordata</taxon>
        <taxon>Craniata</taxon>
        <taxon>Vertebrata</taxon>
        <taxon>Euteleostomi</taxon>
        <taxon>Actinopterygii</taxon>
        <taxon>Neopterygii</taxon>
        <taxon>Teleostei</taxon>
        <taxon>Osteoglossocephala</taxon>
        <taxon>Osteoglossomorpha</taxon>
        <taxon>Osteoglossiformes</taxon>
        <taxon>Osteoglossidae</taxon>
        <taxon>Scleropages</taxon>
    </lineage>
</organism>
<dbReference type="Ensembl" id="ENSSFOT00015016537.2">
    <property type="protein sequence ID" value="ENSSFOP00015016350.1"/>
    <property type="gene ID" value="ENSSFOG00015010548.2"/>
</dbReference>
<dbReference type="Gene3D" id="3.80.10.10">
    <property type="entry name" value="Ribonuclease Inhibitor"/>
    <property type="match status" value="1"/>
</dbReference>
<dbReference type="InterPro" id="IPR001611">
    <property type="entry name" value="Leu-rich_rpt"/>
</dbReference>
<dbReference type="InterPro" id="IPR050216">
    <property type="entry name" value="LRR_domain-containing"/>
</dbReference>
<dbReference type="InterPro" id="IPR032675">
    <property type="entry name" value="LRR_dom_sf"/>
</dbReference>
<dbReference type="PANTHER" id="PTHR48051:SF46">
    <property type="entry name" value="LEUCINE RICH REPEAT-CONTAINING DOMAIN PROTEIN"/>
    <property type="match status" value="1"/>
</dbReference>
<keyword evidence="2" id="KW-0677">Repeat</keyword>
<dbReference type="SMART" id="SM00369">
    <property type="entry name" value="LRR_TYP"/>
    <property type="match status" value="4"/>
</dbReference>
<dbReference type="InterPro" id="IPR003591">
    <property type="entry name" value="Leu-rich_rpt_typical-subtyp"/>
</dbReference>
<dbReference type="PROSITE" id="PS51450">
    <property type="entry name" value="LRR"/>
    <property type="match status" value="2"/>
</dbReference>
<dbReference type="SUPFAM" id="SSF52058">
    <property type="entry name" value="L domain-like"/>
    <property type="match status" value="1"/>
</dbReference>
<evidence type="ECO:0000256" key="2">
    <source>
        <dbReference type="ARBA" id="ARBA00022737"/>
    </source>
</evidence>
<proteinExistence type="predicted"/>
<dbReference type="GeneTree" id="ENSGT00940000177454"/>
<reference evidence="3" key="2">
    <citation type="submission" date="2025-08" db="UniProtKB">
        <authorList>
            <consortium name="Ensembl"/>
        </authorList>
    </citation>
    <scope>IDENTIFICATION</scope>
</reference>
<name>A0A8C9RQ46_SCLFO</name>
<dbReference type="GO" id="GO:0005737">
    <property type="term" value="C:cytoplasm"/>
    <property type="evidence" value="ECO:0007669"/>
    <property type="project" value="TreeGrafter"/>
</dbReference>
<protein>
    <recommendedName>
        <fullName evidence="5">Leucine-rich repeat-containing protein 30-like</fullName>
    </recommendedName>
</protein>
<evidence type="ECO:0000313" key="3">
    <source>
        <dbReference type="Ensembl" id="ENSSFOP00015016350.1"/>
    </source>
</evidence>
<evidence type="ECO:0000313" key="4">
    <source>
        <dbReference type="Proteomes" id="UP000694397"/>
    </source>
</evidence>
<evidence type="ECO:0008006" key="5">
    <source>
        <dbReference type="Google" id="ProtNLM"/>
    </source>
</evidence>
<dbReference type="PANTHER" id="PTHR48051">
    <property type="match status" value="1"/>
</dbReference>
<dbReference type="OrthoDB" id="1394818at2759"/>
<dbReference type="Proteomes" id="UP000694397">
    <property type="component" value="Chromosome 19"/>
</dbReference>
<keyword evidence="1" id="KW-0433">Leucine-rich repeat</keyword>
<reference evidence="3 4" key="1">
    <citation type="submission" date="2019-04" db="EMBL/GenBank/DDBJ databases">
        <authorList>
            <consortium name="Wellcome Sanger Institute Data Sharing"/>
        </authorList>
    </citation>
    <scope>NUCLEOTIDE SEQUENCE [LARGE SCALE GENOMIC DNA]</scope>
</reference>
<accession>A0A8C9RQ46</accession>
<dbReference type="AlphaFoldDB" id="A0A8C9RQ46"/>
<gene>
    <name evidence="3" type="primary">lrrc30a</name>
</gene>
<reference evidence="3" key="3">
    <citation type="submission" date="2025-09" db="UniProtKB">
        <authorList>
            <consortium name="Ensembl"/>
        </authorList>
    </citation>
    <scope>IDENTIFICATION</scope>
</reference>
<evidence type="ECO:0000256" key="1">
    <source>
        <dbReference type="ARBA" id="ARBA00022614"/>
    </source>
</evidence>
<keyword evidence="4" id="KW-1185">Reference proteome</keyword>